<evidence type="ECO:0000256" key="2">
    <source>
        <dbReference type="ARBA" id="ARBA00009947"/>
    </source>
</evidence>
<feature type="region of interest" description="Disordered" evidence="5">
    <location>
        <begin position="108"/>
        <end position="157"/>
    </location>
</feature>
<evidence type="ECO:0000313" key="7">
    <source>
        <dbReference type="RefSeq" id="XP_031574966.1"/>
    </source>
</evidence>
<protein>
    <submittedName>
        <fullName evidence="7">Nucleosome assembly protein 1-like 1</fullName>
    </submittedName>
</protein>
<feature type="compositionally biased region" description="Acidic residues" evidence="5">
    <location>
        <begin position="114"/>
        <end position="132"/>
    </location>
</feature>
<feature type="compositionally biased region" description="Basic and acidic residues" evidence="5">
    <location>
        <begin position="133"/>
        <end position="157"/>
    </location>
</feature>
<sequence>MSNVEDASSEGENLGSSPPTGNSTAASALMQNPELLAAVQGGLSRLVGQQSGYIQNLPKSVKRRIKALKNLQVSCCKLEGKFYEEVHALECKYAEKFKPFYDKRKNIASGQIEPTDEECNFPSDDETEEQDEEGKVKEEKKENDKTEVDQLSTEVKDKVKVDDEEKVETEELTEDTKGIPEFWLTAMKNVDMISEMIQEHDEPILKHLQDLRVIFSGPGSDVDNSQYPLPIPMGFVLEFHFTPNPFFTNTVLTKSYIMKCEPDEDDPFSFEGPEIVNTSGCKIDWKKGKNITQKVIKKKQRHKGRGQTRFVNKTVKNDSFFNFFAPPEVQQDDQEMDEDTEALLAADFEIGHFFRERLIPKAVLYFTGEAIEDEFDDEEDEDMDGEGDLGDDDDDDDDPDYSPKEDQPKECKQQ</sequence>
<comment type="similarity">
    <text evidence="2 4">Belongs to the nucleosome assembly protein (NAP) family.</text>
</comment>
<dbReference type="SUPFAM" id="SSF143113">
    <property type="entry name" value="NAP-like"/>
    <property type="match status" value="1"/>
</dbReference>
<dbReference type="GO" id="GO:0005634">
    <property type="term" value="C:nucleus"/>
    <property type="evidence" value="ECO:0007669"/>
    <property type="project" value="UniProtKB-SubCell"/>
</dbReference>
<feature type="region of interest" description="Disordered" evidence="5">
    <location>
        <begin position="370"/>
        <end position="414"/>
    </location>
</feature>
<evidence type="ECO:0000256" key="1">
    <source>
        <dbReference type="ARBA" id="ARBA00004123"/>
    </source>
</evidence>
<dbReference type="FunFam" id="3.30.1120.90:FF:000001">
    <property type="entry name" value="Nucleosome assembly protein 1-like 1"/>
    <property type="match status" value="1"/>
</dbReference>
<keyword evidence="6" id="KW-1185">Reference proteome</keyword>
<keyword evidence="3" id="KW-0539">Nucleus</keyword>
<dbReference type="PANTHER" id="PTHR11875">
    <property type="entry name" value="TESTIS-SPECIFIC Y-ENCODED PROTEIN"/>
    <property type="match status" value="1"/>
</dbReference>
<dbReference type="InterPro" id="IPR002164">
    <property type="entry name" value="NAP_family"/>
</dbReference>
<proteinExistence type="inferred from homology"/>
<dbReference type="RefSeq" id="XP_031574966.1">
    <property type="nucleotide sequence ID" value="XM_031719106.1"/>
</dbReference>
<dbReference type="GeneID" id="116308635"/>
<dbReference type="Proteomes" id="UP000515163">
    <property type="component" value="Unplaced"/>
</dbReference>
<feature type="compositionally biased region" description="Acidic residues" evidence="5">
    <location>
        <begin position="370"/>
        <end position="400"/>
    </location>
</feature>
<evidence type="ECO:0000313" key="6">
    <source>
        <dbReference type="Proteomes" id="UP000515163"/>
    </source>
</evidence>
<dbReference type="FunFam" id="1.20.5.1500:FF:000001">
    <property type="entry name" value="Nucleosome assembly protein 1-like 1"/>
    <property type="match status" value="1"/>
</dbReference>
<feature type="compositionally biased region" description="Basic and acidic residues" evidence="5">
    <location>
        <begin position="401"/>
        <end position="414"/>
    </location>
</feature>
<evidence type="ECO:0000256" key="4">
    <source>
        <dbReference type="RuleBase" id="RU003876"/>
    </source>
</evidence>
<feature type="region of interest" description="Disordered" evidence="5">
    <location>
        <begin position="1"/>
        <end position="26"/>
    </location>
</feature>
<dbReference type="AlphaFoldDB" id="A0A6P8J4J7"/>
<accession>A0A6P8J4J7</accession>
<dbReference type="InParanoid" id="A0A6P8J4J7"/>
<dbReference type="Gene3D" id="1.20.5.1500">
    <property type="match status" value="1"/>
</dbReference>
<dbReference type="GO" id="GO:0006334">
    <property type="term" value="P:nucleosome assembly"/>
    <property type="evidence" value="ECO:0007669"/>
    <property type="project" value="InterPro"/>
</dbReference>
<organism evidence="6 7">
    <name type="scientific">Actinia tenebrosa</name>
    <name type="common">Australian red waratah sea anemone</name>
    <dbReference type="NCBI Taxonomy" id="6105"/>
    <lineage>
        <taxon>Eukaryota</taxon>
        <taxon>Metazoa</taxon>
        <taxon>Cnidaria</taxon>
        <taxon>Anthozoa</taxon>
        <taxon>Hexacorallia</taxon>
        <taxon>Actiniaria</taxon>
        <taxon>Actiniidae</taxon>
        <taxon>Actinia</taxon>
    </lineage>
</organism>
<gene>
    <name evidence="7" type="primary">LOC116308635</name>
</gene>
<dbReference type="KEGG" id="aten:116308635"/>
<name>A0A6P8J4J7_ACTTE</name>
<evidence type="ECO:0000256" key="5">
    <source>
        <dbReference type="SAM" id="MobiDB-lite"/>
    </source>
</evidence>
<evidence type="ECO:0000256" key="3">
    <source>
        <dbReference type="ARBA" id="ARBA00023242"/>
    </source>
</evidence>
<dbReference type="OrthoDB" id="27325at2759"/>
<reference evidence="7" key="1">
    <citation type="submission" date="2025-08" db="UniProtKB">
        <authorList>
            <consortium name="RefSeq"/>
        </authorList>
    </citation>
    <scope>IDENTIFICATION</scope>
</reference>
<dbReference type="InterPro" id="IPR037231">
    <property type="entry name" value="NAP-like_sf"/>
</dbReference>
<dbReference type="FunCoup" id="A0A6P8J4J7">
    <property type="interactions" value="3259"/>
</dbReference>
<dbReference type="Gene3D" id="3.30.1120.90">
    <property type="entry name" value="Nucleosome assembly protein"/>
    <property type="match status" value="1"/>
</dbReference>
<dbReference type="Pfam" id="PF00956">
    <property type="entry name" value="NAP"/>
    <property type="match status" value="1"/>
</dbReference>
<comment type="subcellular location">
    <subcellularLocation>
        <location evidence="1">Nucleus</location>
    </subcellularLocation>
</comment>